<dbReference type="InterPro" id="IPR055399">
    <property type="entry name" value="CC_BshC"/>
</dbReference>
<comment type="function">
    <text evidence="2">Involved in bacillithiol (BSH) biosynthesis. May catalyze the last step of the pathway, the addition of cysteine to glucosamine malate (GlcN-Mal) to generate BSH.</text>
</comment>
<name>A0A494Z1F3_9BACI</name>
<dbReference type="OrthoDB" id="9765151at2"/>
<sequence>MRIDPIKLTNQSKLINDYRNNDKRIVDFFDYLPFENFEQRVRDLGDRVFPRELITDVLHTINENWDAPSSTLHNIKRLKKTDSVVVIGGQQAGLLTGPMYTINKVISIIQFAKQQEEELGIPVIPVFWIAGEDHDFDEINHIFIPNKSKMKKIKVGQRLEGKYSVSDFPMDKEEVRQWMYRVFAGLHETEYTKDLYEMMMDCFNKSNTYTDFFARIIFQLFNDDGLVLIDSAHPLVRKIEEPYFVQMIENQSKLSSGVYDTLEKLRQEGYQVALEADINSGNLFYHKENERILLTCNESGDWVGKQDEVVFTTEEMIAIAKHQPEKLSNNVVTRPIMQEMLFPSLTFIGGAGEIAYWATLKSSFHAMGIKMPPVLPRLSFTFIESRLEKLLAKFGIDESYAVNNGMHEYKDNWLKSKSNPPIHELANTLKQSIEMAHKPLKDIATDIRSDLGALAEKNLQYLFRDVEFLEGRIMKGLEDKFSKELHEIDTIHLMLHPDGLQERTWNPLFYMNKYGVEFIREIIETSLSFENEHYIICL</sequence>
<dbReference type="Pfam" id="PF10079">
    <property type="entry name" value="Rossmann-like_BshC"/>
    <property type="match status" value="1"/>
</dbReference>
<reference evidence="5 6" key="1">
    <citation type="journal article" date="2015" name="Antonie Van Leeuwenhoek">
        <title>Oceanobacillus bengalensis sp. nov., a bacterium isolated from seawater of the Bay of Bengal.</title>
        <authorList>
            <person name="Yongchang O."/>
            <person name="Xiang W."/>
            <person name="Wang G."/>
        </authorList>
    </citation>
    <scope>NUCLEOTIDE SEQUENCE [LARGE SCALE GENOMIC DNA]</scope>
    <source>
        <strain evidence="5 6">MCCC 1K00260</strain>
    </source>
</reference>
<keyword evidence="1 2" id="KW-0436">Ligase</keyword>
<dbReference type="Proteomes" id="UP000281813">
    <property type="component" value="Unassembled WGS sequence"/>
</dbReference>
<keyword evidence="6" id="KW-1185">Reference proteome</keyword>
<dbReference type="HAMAP" id="MF_01867">
    <property type="entry name" value="BshC"/>
    <property type="match status" value="1"/>
</dbReference>
<evidence type="ECO:0000259" key="4">
    <source>
        <dbReference type="Pfam" id="PF24850"/>
    </source>
</evidence>
<gene>
    <name evidence="2 5" type="primary">bshC</name>
    <name evidence="5" type="ORF">D8M05_07485</name>
</gene>
<dbReference type="Pfam" id="PF24850">
    <property type="entry name" value="CC_BshC"/>
    <property type="match status" value="1"/>
</dbReference>
<accession>A0A494Z1F3</accession>
<evidence type="ECO:0000259" key="3">
    <source>
        <dbReference type="Pfam" id="PF10079"/>
    </source>
</evidence>
<dbReference type="PIRSF" id="PIRSF012535">
    <property type="entry name" value="UCP012535"/>
    <property type="match status" value="1"/>
</dbReference>
<organism evidence="5 6">
    <name type="scientific">Oceanobacillus bengalensis</name>
    <dbReference type="NCBI Taxonomy" id="1435466"/>
    <lineage>
        <taxon>Bacteria</taxon>
        <taxon>Bacillati</taxon>
        <taxon>Bacillota</taxon>
        <taxon>Bacilli</taxon>
        <taxon>Bacillales</taxon>
        <taxon>Bacillaceae</taxon>
        <taxon>Oceanobacillus</taxon>
    </lineage>
</organism>
<dbReference type="InterPro" id="IPR011199">
    <property type="entry name" value="Bacillithiol_biosynth_BshC"/>
</dbReference>
<dbReference type="GO" id="GO:0016874">
    <property type="term" value="F:ligase activity"/>
    <property type="evidence" value="ECO:0007669"/>
    <property type="project" value="UniProtKB-UniRule"/>
</dbReference>
<evidence type="ECO:0000313" key="6">
    <source>
        <dbReference type="Proteomes" id="UP000281813"/>
    </source>
</evidence>
<comment type="caution">
    <text evidence="5">The sequence shown here is derived from an EMBL/GenBank/DDBJ whole genome shotgun (WGS) entry which is preliminary data.</text>
</comment>
<dbReference type="RefSeq" id="WP_121130240.1">
    <property type="nucleotide sequence ID" value="NZ_JBHUFK010000007.1"/>
</dbReference>
<feature type="domain" description="Bacillithiol biosynthesis BshC N-terminal Rossmann-like" evidence="3">
    <location>
        <begin position="1"/>
        <end position="378"/>
    </location>
</feature>
<dbReference type="AlphaFoldDB" id="A0A494Z1F3"/>
<evidence type="ECO:0000313" key="5">
    <source>
        <dbReference type="EMBL" id="RKQ16314.1"/>
    </source>
</evidence>
<dbReference type="InterPro" id="IPR055398">
    <property type="entry name" value="Rossmann-like_BshC"/>
</dbReference>
<feature type="domain" description="Bacillithiol biosynthesis BshC C-terminal coiled-coil" evidence="4">
    <location>
        <begin position="380"/>
        <end position="536"/>
    </location>
</feature>
<protein>
    <recommendedName>
        <fullName evidence="2">Putative cysteine ligase BshC</fullName>
        <ecNumber evidence="2">6.-.-.-</ecNumber>
    </recommendedName>
</protein>
<comment type="similarity">
    <text evidence="2">Belongs to the BshC family.</text>
</comment>
<evidence type="ECO:0000256" key="1">
    <source>
        <dbReference type="ARBA" id="ARBA00022598"/>
    </source>
</evidence>
<evidence type="ECO:0000256" key="2">
    <source>
        <dbReference type="HAMAP-Rule" id="MF_01867"/>
    </source>
</evidence>
<dbReference type="NCBIfam" id="TIGR03998">
    <property type="entry name" value="thiol_BshC"/>
    <property type="match status" value="1"/>
</dbReference>
<proteinExistence type="inferred from homology"/>
<dbReference type="EC" id="6.-.-.-" evidence="2"/>
<dbReference type="EMBL" id="RBZO01000009">
    <property type="protein sequence ID" value="RKQ16314.1"/>
    <property type="molecule type" value="Genomic_DNA"/>
</dbReference>